<evidence type="ECO:0000256" key="2">
    <source>
        <dbReference type="ARBA" id="ARBA00023125"/>
    </source>
</evidence>
<dbReference type="PANTHER" id="PTHR30146:SF153">
    <property type="entry name" value="LACTOSE OPERON REPRESSOR"/>
    <property type="match status" value="1"/>
</dbReference>
<comment type="caution">
    <text evidence="5">The sequence shown here is derived from an EMBL/GenBank/DDBJ whole genome shotgun (WGS) entry which is preliminary data.</text>
</comment>
<dbReference type="GO" id="GO:0000976">
    <property type="term" value="F:transcription cis-regulatory region binding"/>
    <property type="evidence" value="ECO:0007669"/>
    <property type="project" value="TreeGrafter"/>
</dbReference>
<dbReference type="InterPro" id="IPR010982">
    <property type="entry name" value="Lambda_DNA-bd_dom_sf"/>
</dbReference>
<dbReference type="AlphaFoldDB" id="A0A558GNS3"/>
<dbReference type="Pfam" id="PF13377">
    <property type="entry name" value="Peripla_BP_3"/>
    <property type="match status" value="1"/>
</dbReference>
<dbReference type="InterPro" id="IPR000843">
    <property type="entry name" value="HTH_LacI"/>
</dbReference>
<evidence type="ECO:0000313" key="5">
    <source>
        <dbReference type="EMBL" id="TVU58496.1"/>
    </source>
</evidence>
<keyword evidence="1" id="KW-0805">Transcription regulation</keyword>
<reference evidence="5 6" key="1">
    <citation type="submission" date="2019-07" db="EMBL/GenBank/DDBJ databases">
        <title>Diversity of Bacteria from Kongsfjorden, Arctic.</title>
        <authorList>
            <person name="Yu Y."/>
        </authorList>
    </citation>
    <scope>NUCLEOTIDE SEQUENCE [LARGE SCALE GENOMIC DNA]</scope>
    <source>
        <strain evidence="5 6">SM1928</strain>
    </source>
</reference>
<dbReference type="Gene3D" id="3.40.50.2300">
    <property type="match status" value="2"/>
</dbReference>
<sequence>METAAESGLSKRPTIRDVAHLAGVSHQTVSRFLREPGGLKAETRSRVEAAIRELHYRPNLVARSMRTRKNGRLAVLVPTLAFDPSRLLSGASAAAHDAGYVVDVLSFEGGARSRTDRLVDIVNSGQFEAVLSFAPILPAAQEQILPGTTIVVSGDFDDEMRGIGELADGSAIGGIIEHLAALGHRRFFHVAGDLQFASARARKRTYLQTLKEMGLTSVGVYDGDWSGESGMAAVASLAEAGRPSAIIAANDLVASGVIKGAHQRGWRVPADVSVTGWDDSQMGPFLIPSLSTVNNDLEQLGSNAMAKVIAFLAGETPELKTRSLNRIIWRDSVGEAPTISG</sequence>
<gene>
    <name evidence="5" type="ORF">FQP90_21280</name>
</gene>
<feature type="domain" description="HTH lacI-type" evidence="4">
    <location>
        <begin position="13"/>
        <end position="67"/>
    </location>
</feature>
<evidence type="ECO:0000259" key="4">
    <source>
        <dbReference type="PROSITE" id="PS50932"/>
    </source>
</evidence>
<dbReference type="InterPro" id="IPR028082">
    <property type="entry name" value="Peripla_BP_I"/>
</dbReference>
<dbReference type="SMART" id="SM00354">
    <property type="entry name" value="HTH_LACI"/>
    <property type="match status" value="1"/>
</dbReference>
<proteinExistence type="predicted"/>
<dbReference type="InterPro" id="IPR046335">
    <property type="entry name" value="LacI/GalR-like_sensor"/>
</dbReference>
<dbReference type="SUPFAM" id="SSF47413">
    <property type="entry name" value="lambda repressor-like DNA-binding domains"/>
    <property type="match status" value="1"/>
</dbReference>
<keyword evidence="2" id="KW-0238">DNA-binding</keyword>
<keyword evidence="3" id="KW-0804">Transcription</keyword>
<dbReference type="Proteomes" id="UP000316500">
    <property type="component" value="Unassembled WGS sequence"/>
</dbReference>
<organism evidence="5 6">
    <name type="scientific">Paenarthrobacter nitroguajacolicus</name>
    <name type="common">Arthrobacter nitroguajacolicus</name>
    <dbReference type="NCBI Taxonomy" id="211146"/>
    <lineage>
        <taxon>Bacteria</taxon>
        <taxon>Bacillati</taxon>
        <taxon>Actinomycetota</taxon>
        <taxon>Actinomycetes</taxon>
        <taxon>Micrococcales</taxon>
        <taxon>Micrococcaceae</taxon>
        <taxon>Paenarthrobacter</taxon>
    </lineage>
</organism>
<dbReference type="PROSITE" id="PS00356">
    <property type="entry name" value="HTH_LACI_1"/>
    <property type="match status" value="1"/>
</dbReference>
<dbReference type="OrthoDB" id="9785139at2"/>
<dbReference type="SUPFAM" id="SSF53822">
    <property type="entry name" value="Periplasmic binding protein-like I"/>
    <property type="match status" value="1"/>
</dbReference>
<evidence type="ECO:0000256" key="3">
    <source>
        <dbReference type="ARBA" id="ARBA00023163"/>
    </source>
</evidence>
<dbReference type="CDD" id="cd01392">
    <property type="entry name" value="HTH_LacI"/>
    <property type="match status" value="1"/>
</dbReference>
<accession>A0A558GNS3</accession>
<protein>
    <submittedName>
        <fullName evidence="5">LacI family transcriptional regulator</fullName>
    </submittedName>
</protein>
<dbReference type="EMBL" id="VNFK01000024">
    <property type="protein sequence ID" value="TVU58496.1"/>
    <property type="molecule type" value="Genomic_DNA"/>
</dbReference>
<dbReference type="Gene3D" id="1.10.260.40">
    <property type="entry name" value="lambda repressor-like DNA-binding domains"/>
    <property type="match status" value="1"/>
</dbReference>
<evidence type="ECO:0000256" key="1">
    <source>
        <dbReference type="ARBA" id="ARBA00023015"/>
    </source>
</evidence>
<dbReference type="RefSeq" id="WP_144653075.1">
    <property type="nucleotide sequence ID" value="NZ_VNFK01000024.1"/>
</dbReference>
<name>A0A558GNS3_PAENT</name>
<dbReference type="PROSITE" id="PS50932">
    <property type="entry name" value="HTH_LACI_2"/>
    <property type="match status" value="1"/>
</dbReference>
<dbReference type="PANTHER" id="PTHR30146">
    <property type="entry name" value="LACI-RELATED TRANSCRIPTIONAL REPRESSOR"/>
    <property type="match status" value="1"/>
</dbReference>
<evidence type="ECO:0000313" key="6">
    <source>
        <dbReference type="Proteomes" id="UP000316500"/>
    </source>
</evidence>
<dbReference type="Pfam" id="PF00356">
    <property type="entry name" value="LacI"/>
    <property type="match status" value="1"/>
</dbReference>
<dbReference type="GO" id="GO:0003700">
    <property type="term" value="F:DNA-binding transcription factor activity"/>
    <property type="evidence" value="ECO:0007669"/>
    <property type="project" value="TreeGrafter"/>
</dbReference>